<feature type="compositionally biased region" description="Polar residues" evidence="1">
    <location>
        <begin position="257"/>
        <end position="280"/>
    </location>
</feature>
<feature type="compositionally biased region" description="Basic and acidic residues" evidence="1">
    <location>
        <begin position="2139"/>
        <end position="2151"/>
    </location>
</feature>
<feature type="compositionally biased region" description="Low complexity" evidence="1">
    <location>
        <begin position="426"/>
        <end position="437"/>
    </location>
</feature>
<feature type="compositionally biased region" description="Low complexity" evidence="1">
    <location>
        <begin position="816"/>
        <end position="828"/>
    </location>
</feature>
<feature type="compositionally biased region" description="Polar residues" evidence="1">
    <location>
        <begin position="1694"/>
        <end position="1718"/>
    </location>
</feature>
<feature type="compositionally biased region" description="Acidic residues" evidence="1">
    <location>
        <begin position="58"/>
        <end position="79"/>
    </location>
</feature>
<feature type="compositionally biased region" description="Basic and acidic residues" evidence="1">
    <location>
        <begin position="393"/>
        <end position="404"/>
    </location>
</feature>
<feature type="compositionally biased region" description="Polar residues" evidence="1">
    <location>
        <begin position="869"/>
        <end position="885"/>
    </location>
</feature>
<comment type="caution">
    <text evidence="2">The sequence shown here is derived from an EMBL/GenBank/DDBJ whole genome shotgun (WGS) entry which is preliminary data.</text>
</comment>
<feature type="compositionally biased region" description="Low complexity" evidence="1">
    <location>
        <begin position="2458"/>
        <end position="2468"/>
    </location>
</feature>
<feature type="compositionally biased region" description="Basic and acidic residues" evidence="1">
    <location>
        <begin position="2509"/>
        <end position="2520"/>
    </location>
</feature>
<reference evidence="2 3" key="1">
    <citation type="submission" date="2019-09" db="EMBL/GenBank/DDBJ databases">
        <title>The hologenome of the rock-dwelling lichen Lasallia pustulata.</title>
        <authorList>
            <person name="Greshake Tzovaras B."/>
            <person name="Segers F."/>
            <person name="Bicker A."/>
            <person name="Dal Grande F."/>
            <person name="Otte J."/>
            <person name="Hankeln T."/>
            <person name="Schmitt I."/>
            <person name="Ebersberger I."/>
        </authorList>
    </citation>
    <scope>NUCLEOTIDE SEQUENCE [LARGE SCALE GENOMIC DNA]</scope>
    <source>
        <strain evidence="2">A1-1</strain>
    </source>
</reference>
<evidence type="ECO:0000313" key="3">
    <source>
        <dbReference type="Proteomes" id="UP000324767"/>
    </source>
</evidence>
<feature type="compositionally biased region" description="Polar residues" evidence="1">
    <location>
        <begin position="1116"/>
        <end position="1134"/>
    </location>
</feature>
<feature type="region of interest" description="Disordered" evidence="1">
    <location>
        <begin position="1"/>
        <end position="702"/>
    </location>
</feature>
<feature type="compositionally biased region" description="Low complexity" evidence="1">
    <location>
        <begin position="1677"/>
        <end position="1693"/>
    </location>
</feature>
<feature type="compositionally biased region" description="Polar residues" evidence="1">
    <location>
        <begin position="2239"/>
        <end position="2251"/>
    </location>
</feature>
<proteinExistence type="predicted"/>
<name>A0A5M8PK53_9LECA</name>
<feature type="compositionally biased region" description="Basic and acidic residues" evidence="1">
    <location>
        <begin position="2088"/>
        <end position="2111"/>
    </location>
</feature>
<feature type="compositionally biased region" description="Polar residues" evidence="1">
    <location>
        <begin position="1767"/>
        <end position="1787"/>
    </location>
</feature>
<feature type="compositionally biased region" description="Low complexity" evidence="1">
    <location>
        <begin position="87"/>
        <end position="98"/>
    </location>
</feature>
<feature type="region of interest" description="Disordered" evidence="1">
    <location>
        <begin position="1116"/>
        <end position="1438"/>
    </location>
</feature>
<feature type="compositionally biased region" description="Basic and acidic residues" evidence="1">
    <location>
        <begin position="367"/>
        <end position="382"/>
    </location>
</feature>
<feature type="compositionally biased region" description="Low complexity" evidence="1">
    <location>
        <begin position="2631"/>
        <end position="2643"/>
    </location>
</feature>
<feature type="compositionally biased region" description="Basic residues" evidence="1">
    <location>
        <begin position="2339"/>
        <end position="2348"/>
    </location>
</feature>
<feature type="region of interest" description="Disordered" evidence="1">
    <location>
        <begin position="813"/>
        <end position="915"/>
    </location>
</feature>
<feature type="compositionally biased region" description="Polar residues" evidence="1">
    <location>
        <begin position="8"/>
        <end position="23"/>
    </location>
</feature>
<feature type="compositionally biased region" description="Polar residues" evidence="1">
    <location>
        <begin position="1601"/>
        <end position="1629"/>
    </location>
</feature>
<feature type="compositionally biased region" description="Low complexity" evidence="1">
    <location>
        <begin position="891"/>
        <end position="904"/>
    </location>
</feature>
<feature type="compositionally biased region" description="Polar residues" evidence="1">
    <location>
        <begin position="794"/>
        <end position="805"/>
    </location>
</feature>
<dbReference type="OrthoDB" id="5151921at2759"/>
<feature type="compositionally biased region" description="Basic and acidic residues" evidence="1">
    <location>
        <begin position="1284"/>
        <end position="1293"/>
    </location>
</feature>
<feature type="region of interest" description="Disordered" evidence="1">
    <location>
        <begin position="1664"/>
        <end position="1946"/>
    </location>
</feature>
<feature type="region of interest" description="Disordered" evidence="1">
    <location>
        <begin position="788"/>
        <end position="807"/>
    </location>
</feature>
<feature type="compositionally biased region" description="Polar residues" evidence="1">
    <location>
        <begin position="1727"/>
        <end position="1746"/>
    </location>
</feature>
<feature type="compositionally biased region" description="Basic and acidic residues" evidence="1">
    <location>
        <begin position="731"/>
        <end position="749"/>
    </location>
</feature>
<feature type="compositionally biased region" description="Polar residues" evidence="1">
    <location>
        <begin position="2525"/>
        <end position="2561"/>
    </location>
</feature>
<feature type="compositionally biased region" description="Polar residues" evidence="1">
    <location>
        <begin position="2289"/>
        <end position="2301"/>
    </location>
</feature>
<feature type="region of interest" description="Disordered" evidence="1">
    <location>
        <begin position="1484"/>
        <end position="1505"/>
    </location>
</feature>
<feature type="region of interest" description="Disordered" evidence="1">
    <location>
        <begin position="1979"/>
        <end position="2686"/>
    </location>
</feature>
<feature type="compositionally biased region" description="Basic and acidic residues" evidence="1">
    <location>
        <begin position="158"/>
        <end position="167"/>
    </location>
</feature>
<feature type="compositionally biased region" description="Polar residues" evidence="1">
    <location>
        <begin position="476"/>
        <end position="492"/>
    </location>
</feature>
<feature type="compositionally biased region" description="Polar residues" evidence="1">
    <location>
        <begin position="1262"/>
        <end position="1282"/>
    </location>
</feature>
<feature type="compositionally biased region" description="Polar residues" evidence="1">
    <location>
        <begin position="2027"/>
        <end position="2043"/>
    </location>
</feature>
<feature type="compositionally biased region" description="Polar residues" evidence="1">
    <location>
        <begin position="579"/>
        <end position="597"/>
    </location>
</feature>
<feature type="compositionally biased region" description="Polar residues" evidence="1">
    <location>
        <begin position="681"/>
        <end position="691"/>
    </location>
</feature>
<feature type="compositionally biased region" description="Polar residues" evidence="1">
    <location>
        <begin position="1870"/>
        <end position="1885"/>
    </location>
</feature>
<feature type="compositionally biased region" description="Low complexity" evidence="1">
    <location>
        <begin position="2372"/>
        <end position="2391"/>
    </location>
</feature>
<feature type="region of interest" description="Disordered" evidence="1">
    <location>
        <begin position="1565"/>
        <end position="1589"/>
    </location>
</feature>
<feature type="compositionally biased region" description="Polar residues" evidence="1">
    <location>
        <begin position="1348"/>
        <end position="1365"/>
    </location>
</feature>
<feature type="region of interest" description="Disordered" evidence="1">
    <location>
        <begin position="718"/>
        <end position="771"/>
    </location>
</feature>
<evidence type="ECO:0000256" key="1">
    <source>
        <dbReference type="SAM" id="MobiDB-lite"/>
    </source>
</evidence>
<feature type="region of interest" description="Disordered" evidence="1">
    <location>
        <begin position="1601"/>
        <end position="1636"/>
    </location>
</feature>
<feature type="compositionally biased region" description="Polar residues" evidence="1">
    <location>
        <begin position="1324"/>
        <end position="1340"/>
    </location>
</feature>
<feature type="compositionally biased region" description="Polar residues" evidence="1">
    <location>
        <begin position="33"/>
        <end position="43"/>
    </location>
</feature>
<gene>
    <name evidence="2" type="ORF">FRX48_06729</name>
</gene>
<evidence type="ECO:0000313" key="2">
    <source>
        <dbReference type="EMBL" id="KAA6409176.1"/>
    </source>
</evidence>
<feature type="compositionally biased region" description="Polar residues" evidence="1">
    <location>
        <begin position="2349"/>
        <end position="2359"/>
    </location>
</feature>
<organism evidence="2 3">
    <name type="scientific">Lasallia pustulata</name>
    <dbReference type="NCBI Taxonomy" id="136370"/>
    <lineage>
        <taxon>Eukaryota</taxon>
        <taxon>Fungi</taxon>
        <taxon>Dikarya</taxon>
        <taxon>Ascomycota</taxon>
        <taxon>Pezizomycotina</taxon>
        <taxon>Lecanoromycetes</taxon>
        <taxon>OSLEUM clade</taxon>
        <taxon>Umbilicariomycetidae</taxon>
        <taxon>Umbilicariales</taxon>
        <taxon>Umbilicariaceae</taxon>
        <taxon>Lasallia</taxon>
    </lineage>
</organism>
<feature type="compositionally biased region" description="Pro residues" evidence="1">
    <location>
        <begin position="2644"/>
        <end position="2664"/>
    </location>
</feature>
<feature type="compositionally biased region" description="Basic and acidic residues" evidence="1">
    <location>
        <begin position="1751"/>
        <end position="1762"/>
    </location>
</feature>
<feature type="compositionally biased region" description="Polar residues" evidence="1">
    <location>
        <begin position="195"/>
        <end position="208"/>
    </location>
</feature>
<dbReference type="Proteomes" id="UP000324767">
    <property type="component" value="Unassembled WGS sequence"/>
</dbReference>
<feature type="compositionally biased region" description="Polar residues" evidence="1">
    <location>
        <begin position="228"/>
        <end position="244"/>
    </location>
</feature>
<feature type="compositionally biased region" description="Polar residues" evidence="1">
    <location>
        <begin position="1991"/>
        <end position="2014"/>
    </location>
</feature>
<feature type="compositionally biased region" description="Basic and acidic residues" evidence="1">
    <location>
        <begin position="1155"/>
        <end position="1167"/>
    </location>
</feature>
<feature type="compositionally biased region" description="Basic and acidic residues" evidence="1">
    <location>
        <begin position="1824"/>
        <end position="1835"/>
    </location>
</feature>
<accession>A0A5M8PK53</accession>
<dbReference type="EMBL" id="VXIT01000011">
    <property type="protein sequence ID" value="KAA6409176.1"/>
    <property type="molecule type" value="Genomic_DNA"/>
</dbReference>
<feature type="region of interest" description="Disordered" evidence="1">
    <location>
        <begin position="1020"/>
        <end position="1039"/>
    </location>
</feature>
<protein>
    <submittedName>
        <fullName evidence="2">Uncharacterized protein</fullName>
    </submittedName>
</protein>
<feature type="compositionally biased region" description="Low complexity" evidence="1">
    <location>
        <begin position="2614"/>
        <end position="2623"/>
    </location>
</feature>
<sequence>MSRPYQHNFDTPQSPLNRQDSPNPVTPSAAGGQPTSFKTNVNRAKTKRWVEAPSYSYDGDDWGEVDDYDEYGGYDEPPDPSEPPGPTGLSQQGQSTSQAPASGYDGSRGPPQKLMNDGRGVYGDASGQPSVQQHRYGPRSATNPGQPHHNLQKARSNSFDRGDERRAFSAGGAQYSMVPASDVTEPSRQERSPVRNPQISNAAPQGSYHTPLPYPQPSRQGHSGPPLQMQTGSDFQGQSRNADQAFSPAASYRGVSYSEQGRHPSSGSRTQSMTSNTSSLDFHGRRDFSPSAVPLPLHPHVLAGSQGANEAARFPPRKSSLSQQGPDYASMSHETHLAPEGSDEDLAPLNPISGNTAKPLPFLRPADIYKRMEEERERERQSQDSARPSMDTIMRKPVDREDSPRFFNPTEQTSFEGAARPSKVQSSIANTNSTNSNQRLETNLDPVTERNSEQIFDGVPTDNRTTIEQHGVGNDASLSSESGQLEEMSTPSKAGLDHPVLPDLSRVSGFGESVFHPPESAQNHEPPVLGTETSAPRPSSGDHFSPRDAPLGSLQHQPSLGFRTVVNQAFDDQVPPTPSSLADSSVVRTNSESTSGVSPIMSRGPSAATAHPLLKDREAVPGGTRTIKEALDEDDSSRPTSTSTTGPQKPVERKPSPSLLKPGESGGMGQPSSIPGHRRNISTPSSDNSPARTPALEINHPVRQPLEAEMAMATPIEANRVTGQHSLSWKTARDDDRNGGTDYTTREADIASAVNESAEGQTPRAADAVKDARSSFLETRRINHIEIPTAPVASPSTLTAESPSKNRVRDLAEMFESGSHSKSGSEHSSPLRGNSFGANTQGVDDAASRPAAGRLDSFRPRLPGGWESFASTSPSIAPYVSNNGNERGVSATPTTDANTNTPTPGHRNTNDDIDVTPTTVKRALSKSEHEFHGRSGSTLEDPFSVVAAAGSVLAGALAAAVGLGNGEDATDNEPDNLPKSDSVIMAGEFGAARGRSASIQNTVIHPEASKTLNRLSTAGYVSSAAPTPPPKDTPLAGNKSAAHADYFAPIEPLKNRPRSQITTSDEATPLRPAMLPYMSTDVKPQDLESDRLRKEIVRTLSPVTYIKQASNVEAPFSQDQPLSNDASLHGQSHDSMVIPREYDSYWNEPNSDDGLSPRRSENSEYLRPKSPNSNPEPYALAETFGQPPLIHGNRRAVPAPTNEEQQTEDDMPPPPAALSHRFSWEQQRVELAAGSGTETFSHPRSFEDDANAVLAETRDQQETGSNNPEKTAEFQETQSSVSRDVLDAEDSGRATELPATEQGSGTGLSGHTMNLWGPAAVPETSRNIVPQHPGSYNETNQVRDHGSNSETVDSPVVGQTPSSPATHHEAAHLQASHDPYSNDPYANNPYENDPYADSAHSLPPQDDFEGQSVDAQGFDTQGSSPHRAFEGHPSDAQAQNYPEASTLHELEDQYSEAQATRNLLSTPSQHSPHGLMSIVDSQDQPAIAQRDSSPPLPPPPGGAQPRIPAFREILALQTAADRTQAYNATREQFANMNTGLANWIAVTLNETPEHAGLLSAIGRPSLTPVSLSETPTRGKLSGLRPAGAQPAQQPYYQQYLNASSQPTTPGSATASGYSEPSERQSFPSSGGSGRVQAKGKDLLKNAGVLGGKANVAAKGLFSKGRSKFRSSGGGDKATSTDSSIPSPSPDSASRGMQPQHQPLDTFQPGPTTSSQSKPSLPVPEPPSSQDNAELPSTPSRPLSSVPSVDHVTPDHLQAEEISKAGNIASSPVSQSGTRVADTKNQPSVLGREPDKFKPSLGEPGRLGESLEPSKEVSQAPTNDRGSEQPHEKAQQEKQSNPVVIGDAAPIFLHQTTEAESYLGSPKEVHSPQSTTSSNRTPTQADFTGLRRSNELRNSQVATTGPDEIPAVPTLGDQRTSQKRQTGRTVTEETVRDPQSTGQPSGIRVVSAAIAAQGGPGQTASETNGLTASNLIRCADGSTRAWPPPNTKVEQPYSTIESAETNSTPHTTQSSREGEAIPPHNVNRHSVPSTSVQMASQESVYASDGGARTTSVPVRQGPATVASEPSHQARRPFSFIEYSSTEPAHSSHDFKPREPSIDSRPDEVHQDRPPSPISPPRSLTKNNLEEYHEVPSNQYESDRDIISVEDRSTPPNRHRSFSRPFKSPDIAQHPAFRQDHEPQSLTEASDLPTQFYPAQIGREEALLPRQQGTEYQLEGVGPPPVEPARSKSRSRRSSRNSGFFKNLGNSSKAEIPPVPTGVEHQSAISPAPVSASTAPGTDKKSKRTSLFRSLTGHNGSGSDRSRESIAVQAPGSRTDLPLQSHPKSPSADEEDFPTRGKSKKLRNKLQRNSNAGATEQESGKKKRFSALGSLFRRSSSSRNSPSSPTPHSANPALPSQQLVYSGQPQQQPPAPRAPSSAYYATQDQEYTPPPPGGYYAPAPRNPSPPQDYGVDDQRLPYQRQPQYLQPSSNQPDPYQHHQAGTYGSHTPDPIVTQPPHISPHPNTSEPHPRRSEPRPTRDLYPGSNSWMRDQSTTPASSTVHSRNLSASATHSRNPSATSAPPPPMLHQASIPHEPYKANSFFRPAEPIPPPTPPKDAWRYSSSAFPSPPAQQHPQPSSSSRSHSHSHSLSHSSHPASQPHHLSPPPRTPALPPPPPPSPPAPHSATLFPRYGRMCRQAVGAGGA</sequence>